<dbReference type="Proteomes" id="UP000015101">
    <property type="component" value="Unassembled WGS sequence"/>
</dbReference>
<dbReference type="EMBL" id="AMQM01006214">
    <property type="status" value="NOT_ANNOTATED_CDS"/>
    <property type="molecule type" value="Genomic_DNA"/>
</dbReference>
<protein>
    <recommendedName>
        <fullName evidence="8">WSC domain-containing protein</fullName>
    </recommendedName>
</protein>
<dbReference type="EMBL" id="KB097304">
    <property type="protein sequence ID" value="ESN97815.1"/>
    <property type="molecule type" value="Genomic_DNA"/>
</dbReference>
<keyword evidence="3 7" id="KW-0732">Signal</keyword>
<dbReference type="GO" id="GO:0005886">
    <property type="term" value="C:plasma membrane"/>
    <property type="evidence" value="ECO:0000318"/>
    <property type="project" value="GO_Central"/>
</dbReference>
<comment type="subcellular location">
    <subcellularLocation>
        <location evidence="1">Membrane</location>
        <topology evidence="1">Single-pass membrane protein</topology>
    </subcellularLocation>
</comment>
<dbReference type="PROSITE" id="PS51212">
    <property type="entry name" value="WSC"/>
    <property type="match status" value="1"/>
</dbReference>
<dbReference type="CTD" id="20206498"/>
<evidence type="ECO:0000313" key="9">
    <source>
        <dbReference type="EMBL" id="ESN97815.1"/>
    </source>
</evidence>
<evidence type="ECO:0000256" key="1">
    <source>
        <dbReference type="ARBA" id="ARBA00004167"/>
    </source>
</evidence>
<dbReference type="HOGENOM" id="CLU_021817_1_0_1"/>
<dbReference type="SMART" id="SM00321">
    <property type="entry name" value="WSC"/>
    <property type="match status" value="1"/>
</dbReference>
<evidence type="ECO:0000256" key="5">
    <source>
        <dbReference type="ARBA" id="ARBA00023136"/>
    </source>
</evidence>
<evidence type="ECO:0000313" key="10">
    <source>
        <dbReference type="EnsemblMetazoa" id="HelroP177880"/>
    </source>
</evidence>
<dbReference type="PANTHER" id="PTHR24269">
    <property type="entry name" value="KREMEN PROTEIN"/>
    <property type="match status" value="1"/>
</dbReference>
<feature type="signal peptide" evidence="7">
    <location>
        <begin position="1"/>
        <end position="23"/>
    </location>
</feature>
<name>T1FCE9_HELRO</name>
<evidence type="ECO:0000256" key="2">
    <source>
        <dbReference type="ARBA" id="ARBA00022692"/>
    </source>
</evidence>
<dbReference type="AlphaFoldDB" id="T1FCE9"/>
<dbReference type="PANTHER" id="PTHR24269:SF16">
    <property type="entry name" value="PROTEIN SLG1"/>
    <property type="match status" value="1"/>
</dbReference>
<dbReference type="KEGG" id="hro:HELRODRAFT_177880"/>
<dbReference type="InParanoid" id="T1FCE9"/>
<gene>
    <name evidence="10" type="primary">20206498</name>
    <name evidence="9" type="ORF">HELRODRAFT_177880</name>
</gene>
<evidence type="ECO:0000256" key="6">
    <source>
        <dbReference type="ARBA" id="ARBA00023180"/>
    </source>
</evidence>
<dbReference type="RefSeq" id="XP_009024264.1">
    <property type="nucleotide sequence ID" value="XM_009026016.1"/>
</dbReference>
<keyword evidence="2" id="KW-0812">Transmembrane</keyword>
<dbReference type="Pfam" id="PF01822">
    <property type="entry name" value="WSC"/>
    <property type="match status" value="1"/>
</dbReference>
<feature type="chain" id="PRO_5010980469" description="WSC domain-containing protein" evidence="7">
    <location>
        <begin position="24"/>
        <end position="417"/>
    </location>
</feature>
<evidence type="ECO:0000259" key="8">
    <source>
        <dbReference type="PROSITE" id="PS51212"/>
    </source>
</evidence>
<organism evidence="10 11">
    <name type="scientific">Helobdella robusta</name>
    <name type="common">Californian leech</name>
    <dbReference type="NCBI Taxonomy" id="6412"/>
    <lineage>
        <taxon>Eukaryota</taxon>
        <taxon>Metazoa</taxon>
        <taxon>Spiralia</taxon>
        <taxon>Lophotrochozoa</taxon>
        <taxon>Annelida</taxon>
        <taxon>Clitellata</taxon>
        <taxon>Hirudinea</taxon>
        <taxon>Rhynchobdellida</taxon>
        <taxon>Glossiphoniidae</taxon>
        <taxon>Helobdella</taxon>
    </lineage>
</organism>
<reference evidence="11" key="1">
    <citation type="submission" date="2012-12" db="EMBL/GenBank/DDBJ databases">
        <authorList>
            <person name="Hellsten U."/>
            <person name="Grimwood J."/>
            <person name="Chapman J.A."/>
            <person name="Shapiro H."/>
            <person name="Aerts A."/>
            <person name="Otillar R.P."/>
            <person name="Terry A.Y."/>
            <person name="Boore J.L."/>
            <person name="Simakov O."/>
            <person name="Marletaz F."/>
            <person name="Cho S.-J."/>
            <person name="Edsinger-Gonzales E."/>
            <person name="Havlak P."/>
            <person name="Kuo D.-H."/>
            <person name="Larsson T."/>
            <person name="Lv J."/>
            <person name="Arendt D."/>
            <person name="Savage R."/>
            <person name="Osoegawa K."/>
            <person name="de Jong P."/>
            <person name="Lindberg D.R."/>
            <person name="Seaver E.C."/>
            <person name="Weisblat D.A."/>
            <person name="Putnam N.H."/>
            <person name="Grigoriev I.V."/>
            <person name="Rokhsar D.S."/>
        </authorList>
    </citation>
    <scope>NUCLEOTIDE SEQUENCE</scope>
</reference>
<reference evidence="9 11" key="2">
    <citation type="journal article" date="2013" name="Nature">
        <title>Insights into bilaterian evolution from three spiralian genomes.</title>
        <authorList>
            <person name="Simakov O."/>
            <person name="Marletaz F."/>
            <person name="Cho S.J."/>
            <person name="Edsinger-Gonzales E."/>
            <person name="Havlak P."/>
            <person name="Hellsten U."/>
            <person name="Kuo D.H."/>
            <person name="Larsson T."/>
            <person name="Lv J."/>
            <person name="Arendt D."/>
            <person name="Savage R."/>
            <person name="Osoegawa K."/>
            <person name="de Jong P."/>
            <person name="Grimwood J."/>
            <person name="Chapman J.A."/>
            <person name="Shapiro H."/>
            <person name="Aerts A."/>
            <person name="Otillar R.P."/>
            <person name="Terry A.Y."/>
            <person name="Boore J.L."/>
            <person name="Grigoriev I.V."/>
            <person name="Lindberg D.R."/>
            <person name="Seaver E.C."/>
            <person name="Weisblat D.A."/>
            <person name="Putnam N.H."/>
            <person name="Rokhsar D.S."/>
        </authorList>
    </citation>
    <scope>NUCLEOTIDE SEQUENCE</scope>
</reference>
<evidence type="ECO:0000256" key="7">
    <source>
        <dbReference type="SAM" id="SignalP"/>
    </source>
</evidence>
<proteinExistence type="predicted"/>
<reference evidence="10" key="3">
    <citation type="submission" date="2015-06" db="UniProtKB">
        <authorList>
            <consortium name="EnsemblMetazoa"/>
        </authorList>
    </citation>
    <scope>IDENTIFICATION</scope>
</reference>
<keyword evidence="11" id="KW-1185">Reference proteome</keyword>
<dbReference type="InterPro" id="IPR051836">
    <property type="entry name" value="Kremen_rcpt"/>
</dbReference>
<evidence type="ECO:0000313" key="11">
    <source>
        <dbReference type="Proteomes" id="UP000015101"/>
    </source>
</evidence>
<keyword evidence="4" id="KW-1133">Transmembrane helix</keyword>
<evidence type="ECO:0000256" key="4">
    <source>
        <dbReference type="ARBA" id="ARBA00022989"/>
    </source>
</evidence>
<dbReference type="Gene3D" id="2.60.120.260">
    <property type="entry name" value="Galactose-binding domain-like"/>
    <property type="match status" value="1"/>
</dbReference>
<dbReference type="InterPro" id="IPR002889">
    <property type="entry name" value="WSC_carb-bd"/>
</dbReference>
<accession>T1FCE9</accession>
<dbReference type="GO" id="GO:0007165">
    <property type="term" value="P:signal transduction"/>
    <property type="evidence" value="ECO:0000318"/>
    <property type="project" value="GO_Central"/>
</dbReference>
<keyword evidence="5" id="KW-0472">Membrane</keyword>
<evidence type="ECO:0000256" key="3">
    <source>
        <dbReference type="ARBA" id="ARBA00022729"/>
    </source>
</evidence>
<keyword evidence="6" id="KW-0325">Glycoprotein</keyword>
<dbReference type="EnsemblMetazoa" id="HelroT177880">
    <property type="protein sequence ID" value="HelroP177880"/>
    <property type="gene ID" value="HelroG177880"/>
</dbReference>
<sequence>MVHHTMILAWSMVVFVNVPAICASEDQRNDTESEMYIGCFKVTISNGKKTSASSVAQCRSYCSNNENNMIALRNGHECFCVVRADAKVHASECNISCSGDKKLCGGNSSYVVYRVKEVRSVSNSILGKINLNTDDHKYKFVRGYGEFSFASCSEICSSYNLTYFFMLPKKVNNCICFVQGIEPDLDLADKGTCQIPCPTGSQCDVCFSYNIDSYVMIFTNCLSLNGDCGKELKCVVVAVNGRSYHECVCPKGKVLNRFQRCESYRVNLAYLKKAYIYYEDASSLLDGSQVTDGLIVQETSTKLGVRWIGVQLMKDYYIAYVTVFNSLRYTGADGPYLKNFSVGLGNVSRSILNDFSMEAVVLCGDFSSESNEGIPMRIFCENTAVTTNFVVVYPKDGTKNSNIGLNEIEVYPLGKEK</sequence>
<feature type="domain" description="WSC" evidence="8">
    <location>
        <begin position="33"/>
        <end position="116"/>
    </location>
</feature>
<dbReference type="GO" id="GO:0004888">
    <property type="term" value="F:transmembrane signaling receptor activity"/>
    <property type="evidence" value="ECO:0000318"/>
    <property type="project" value="GO_Central"/>
</dbReference>
<dbReference type="GeneID" id="20206498"/>